<reference evidence="2" key="1">
    <citation type="submission" date="2020-05" db="EMBL/GenBank/DDBJ databases">
        <title>High-Quality Genomes of Partial-Nitritation/Anammox System by Hierarchical Clustering Based Hybrid Assembly.</title>
        <authorList>
            <person name="Liu L."/>
            <person name="Wang Y."/>
            <person name="Che Y."/>
            <person name="Chen Y."/>
            <person name="Xia Y."/>
            <person name="Luo R."/>
            <person name="Cheng S.H."/>
            <person name="Zheng C."/>
            <person name="Zhang T."/>
        </authorList>
    </citation>
    <scope>NUCLEOTIDE SEQUENCE</scope>
    <source>
        <strain evidence="2">H1_PAT1</strain>
    </source>
</reference>
<feature type="transmembrane region" description="Helical" evidence="1">
    <location>
        <begin position="155"/>
        <end position="179"/>
    </location>
</feature>
<dbReference type="Proteomes" id="UP000710385">
    <property type="component" value="Unassembled WGS sequence"/>
</dbReference>
<feature type="transmembrane region" description="Helical" evidence="1">
    <location>
        <begin position="239"/>
        <end position="264"/>
    </location>
</feature>
<sequence length="496" mass="55617">METQPHPHHRAHIAVGILCTALASAAVFQYFFYDQQYGVALALFLLFVLAGIHVLTALAGGRGNAWAYFFLVPFGMSIAATVLYSSEPVRLLSLLISVFSLAFFAFWFSVPRTDFLAVKSLWPFSFFLESFIPFPRLGAFGRELVRNRGHMSKMFVGAGIAIPFLLLFGMLFISADGVIRQMFTDLFAEQSLFWRVVNRSAWTIISFLFFASAGYALTSRITEHRSPKFGHDPEPLDAVVVNTFLVLLNFLFLGFIAVQFFMLFGGEKFLQAENVTYAQYARQGFFQLLAVSALVFGIVSVLYRFTGLWHWLTRILAGAFILQTGVIIASAIRRLLLYVDIYGLTLSRYWAFIAMILLALALIATFVAMLANAPHYRFFNILLLSSMFLLSATLLFNAEAHIARVNTERFLSDPTQHFDALYLGARLSSDAVPVLADAFARIEIASNIPSDVAEVFRGSLKVKRQELRGTTVQDWKRATISDYQALASLERLFAGE</sequence>
<feature type="transmembrane region" description="Helical" evidence="1">
    <location>
        <begin position="378"/>
        <end position="396"/>
    </location>
</feature>
<accession>A0A928TRI5</accession>
<protein>
    <submittedName>
        <fullName evidence="2">DUF4173 domain-containing protein</fullName>
    </submittedName>
</protein>
<dbReference type="InterPro" id="IPR025291">
    <property type="entry name" value="DUF4153"/>
</dbReference>
<dbReference type="AlphaFoldDB" id="A0A928TRI5"/>
<evidence type="ECO:0000313" key="3">
    <source>
        <dbReference type="Proteomes" id="UP000710385"/>
    </source>
</evidence>
<dbReference type="EMBL" id="JABTTY010000001">
    <property type="protein sequence ID" value="MBE7524972.1"/>
    <property type="molecule type" value="Genomic_DNA"/>
</dbReference>
<keyword evidence="1" id="KW-0472">Membrane</keyword>
<feature type="transmembrane region" description="Helical" evidence="1">
    <location>
        <begin position="284"/>
        <end position="303"/>
    </location>
</feature>
<feature type="transmembrane region" description="Helical" evidence="1">
    <location>
        <begin position="91"/>
        <end position="110"/>
    </location>
</feature>
<feature type="transmembrane region" description="Helical" evidence="1">
    <location>
        <begin position="199"/>
        <end position="218"/>
    </location>
</feature>
<proteinExistence type="predicted"/>
<dbReference type="Pfam" id="PF13687">
    <property type="entry name" value="DUF4153"/>
    <property type="match status" value="1"/>
</dbReference>
<evidence type="ECO:0000313" key="2">
    <source>
        <dbReference type="EMBL" id="MBE7524972.1"/>
    </source>
</evidence>
<feature type="transmembrane region" description="Helical" evidence="1">
    <location>
        <begin position="315"/>
        <end position="337"/>
    </location>
</feature>
<evidence type="ECO:0000256" key="1">
    <source>
        <dbReference type="SAM" id="Phobius"/>
    </source>
</evidence>
<feature type="transmembrane region" description="Helical" evidence="1">
    <location>
        <begin position="349"/>
        <end position="371"/>
    </location>
</feature>
<feature type="transmembrane region" description="Helical" evidence="1">
    <location>
        <begin position="65"/>
        <end position="84"/>
    </location>
</feature>
<gene>
    <name evidence="2" type="ORF">HS096_01055</name>
</gene>
<feature type="transmembrane region" description="Helical" evidence="1">
    <location>
        <begin position="12"/>
        <end position="32"/>
    </location>
</feature>
<keyword evidence="1" id="KW-0812">Transmembrane</keyword>
<name>A0A928TRI5_UNCKA</name>
<organism evidence="2 3">
    <name type="scientific">candidate division WWE3 bacterium</name>
    <dbReference type="NCBI Taxonomy" id="2053526"/>
    <lineage>
        <taxon>Bacteria</taxon>
        <taxon>Katanobacteria</taxon>
    </lineage>
</organism>
<comment type="caution">
    <text evidence="2">The sequence shown here is derived from an EMBL/GenBank/DDBJ whole genome shotgun (WGS) entry which is preliminary data.</text>
</comment>
<feature type="transmembrane region" description="Helical" evidence="1">
    <location>
        <begin position="39"/>
        <end position="59"/>
    </location>
</feature>
<keyword evidence="1" id="KW-1133">Transmembrane helix</keyword>